<feature type="domain" description="RecJ OB" evidence="9">
    <location>
        <begin position="505"/>
        <end position="614"/>
    </location>
</feature>
<dbReference type="PANTHER" id="PTHR30255">
    <property type="entry name" value="SINGLE-STRANDED-DNA-SPECIFIC EXONUCLEASE RECJ"/>
    <property type="match status" value="1"/>
</dbReference>
<gene>
    <name evidence="10" type="ORF">SAMN05660859_3892</name>
</gene>
<keyword evidence="3" id="KW-0540">Nuclease</keyword>
<protein>
    <recommendedName>
        <fullName evidence="2">Single-stranded-DNA-specific exonuclease RecJ</fullName>
    </recommendedName>
</protein>
<feature type="coiled-coil region" evidence="6">
    <location>
        <begin position="356"/>
        <end position="386"/>
    </location>
</feature>
<proteinExistence type="inferred from homology"/>
<evidence type="ECO:0000256" key="5">
    <source>
        <dbReference type="ARBA" id="ARBA00022839"/>
    </source>
</evidence>
<dbReference type="Pfam" id="PF01368">
    <property type="entry name" value="DHH"/>
    <property type="match status" value="1"/>
</dbReference>
<evidence type="ECO:0000259" key="7">
    <source>
        <dbReference type="Pfam" id="PF01368"/>
    </source>
</evidence>
<dbReference type="AlphaFoldDB" id="A0A1G4UGC4"/>
<dbReference type="PANTHER" id="PTHR30255:SF2">
    <property type="entry name" value="SINGLE-STRANDED-DNA-SPECIFIC EXONUCLEASE RECJ"/>
    <property type="match status" value="1"/>
</dbReference>
<dbReference type="InterPro" id="IPR001667">
    <property type="entry name" value="DDH_dom"/>
</dbReference>
<dbReference type="InterPro" id="IPR051673">
    <property type="entry name" value="SSDNA_exonuclease_RecJ"/>
</dbReference>
<evidence type="ECO:0000256" key="6">
    <source>
        <dbReference type="SAM" id="Coils"/>
    </source>
</evidence>
<evidence type="ECO:0000259" key="8">
    <source>
        <dbReference type="Pfam" id="PF02272"/>
    </source>
</evidence>
<dbReference type="Gene3D" id="3.90.1640.30">
    <property type="match status" value="1"/>
</dbReference>
<dbReference type="InterPro" id="IPR041122">
    <property type="entry name" value="RecJ_OB"/>
</dbReference>
<keyword evidence="4" id="KW-0378">Hydrolase</keyword>
<dbReference type="STRING" id="177413.SAMN05660859_3892"/>
<dbReference type="SUPFAM" id="SSF64182">
    <property type="entry name" value="DHH phosphoesterases"/>
    <property type="match status" value="1"/>
</dbReference>
<keyword evidence="5 10" id="KW-0269">Exonuclease</keyword>
<dbReference type="InterPro" id="IPR038763">
    <property type="entry name" value="DHH_sf"/>
</dbReference>
<dbReference type="Pfam" id="PF02272">
    <property type="entry name" value="DHHA1"/>
    <property type="match status" value="1"/>
</dbReference>
<dbReference type="NCBIfam" id="TIGR00644">
    <property type="entry name" value="recJ"/>
    <property type="match status" value="1"/>
</dbReference>
<feature type="domain" description="DDH" evidence="7">
    <location>
        <begin position="118"/>
        <end position="275"/>
    </location>
</feature>
<organism evidence="10 11">
    <name type="scientific">Ancylobacter rudongensis</name>
    <dbReference type="NCBI Taxonomy" id="177413"/>
    <lineage>
        <taxon>Bacteria</taxon>
        <taxon>Pseudomonadati</taxon>
        <taxon>Pseudomonadota</taxon>
        <taxon>Alphaproteobacteria</taxon>
        <taxon>Hyphomicrobiales</taxon>
        <taxon>Xanthobacteraceae</taxon>
        <taxon>Ancylobacter</taxon>
    </lineage>
</organism>
<dbReference type="GO" id="GO:0006310">
    <property type="term" value="P:DNA recombination"/>
    <property type="evidence" value="ECO:0007669"/>
    <property type="project" value="InterPro"/>
</dbReference>
<dbReference type="Gene3D" id="3.10.310.30">
    <property type="match status" value="1"/>
</dbReference>
<sequence>MALDAGALFGLILRAMSLVLPTAAPPPRPFLGVSRSATGRFWRERLDARGAQTTLAIVQRHGVPEILARVLAGRGVAIDAVEAWLDPTVKRLLPDPDTLTAMPACVARLADAVMRGEKVAVFGDYDVDGATATALLVEVLRAGGLDPAFHIPDRIFEGYGPNIPAIEALAERGATLLVTVDCGTMSFEPFARARELGLDVVVIDHHQAGEELPEVAALVNPNRADDLSGLGHLCAVGLVFVVAVGLLRELRQRGWWTAERPAPDLLASLDLVALGTVADVVPLLGLNRAYVTKGLLQLRKRERPGLTALMDAARLSGPPKAWHLGFLLGPRINAGGRIGDATLGTRLLLTRDPIEAQMIAAELDRLNSERQQVERAIVAEAEAEAEAALGLADVGAVVLSSGQGWHPGVVGLVAARLKEKFGRPAFAIAFTGETGAGSARSIPGVDVGRAVRGAVEAGILVKGGGHAMAAGLTIARARLGDLRAYLEQALAETVEEARAADEILIDGALSAAGATPELVELVERAGPFGAGNPQPVFAFPAHRVVYAEPGSAGQIRVRLRSTDGATISGVVFRAVDTPLGAALLDARGQLLHVAGTLDLDTWQGRTQVSLRITDACSPEIG</sequence>
<feature type="domain" description="DHHA1" evidence="8">
    <location>
        <begin position="397"/>
        <end position="491"/>
    </location>
</feature>
<evidence type="ECO:0000256" key="3">
    <source>
        <dbReference type="ARBA" id="ARBA00022722"/>
    </source>
</evidence>
<dbReference type="EMBL" id="FMTP01000007">
    <property type="protein sequence ID" value="SCW92696.1"/>
    <property type="molecule type" value="Genomic_DNA"/>
</dbReference>
<dbReference type="Proteomes" id="UP000198889">
    <property type="component" value="Unassembled WGS sequence"/>
</dbReference>
<name>A0A1G4UGC4_9HYPH</name>
<reference evidence="11" key="1">
    <citation type="submission" date="2016-10" db="EMBL/GenBank/DDBJ databases">
        <authorList>
            <person name="Varghese N."/>
            <person name="Submissions S."/>
        </authorList>
    </citation>
    <scope>NUCLEOTIDE SEQUENCE [LARGE SCALE GENOMIC DNA]</scope>
    <source>
        <strain evidence="11">CGMCC 1.1761</strain>
    </source>
</reference>
<dbReference type="GO" id="GO:0003676">
    <property type="term" value="F:nucleic acid binding"/>
    <property type="evidence" value="ECO:0007669"/>
    <property type="project" value="InterPro"/>
</dbReference>
<accession>A0A1G4UGC4</accession>
<dbReference type="InterPro" id="IPR004610">
    <property type="entry name" value="RecJ"/>
</dbReference>
<dbReference type="GO" id="GO:0006281">
    <property type="term" value="P:DNA repair"/>
    <property type="evidence" value="ECO:0007669"/>
    <property type="project" value="InterPro"/>
</dbReference>
<keyword evidence="6" id="KW-0175">Coiled coil</keyword>
<evidence type="ECO:0000313" key="11">
    <source>
        <dbReference type="Proteomes" id="UP000198889"/>
    </source>
</evidence>
<keyword evidence="11" id="KW-1185">Reference proteome</keyword>
<evidence type="ECO:0000256" key="4">
    <source>
        <dbReference type="ARBA" id="ARBA00022801"/>
    </source>
</evidence>
<dbReference type="GO" id="GO:0008409">
    <property type="term" value="F:5'-3' exonuclease activity"/>
    <property type="evidence" value="ECO:0007669"/>
    <property type="project" value="InterPro"/>
</dbReference>
<evidence type="ECO:0000313" key="10">
    <source>
        <dbReference type="EMBL" id="SCW92696.1"/>
    </source>
</evidence>
<dbReference type="Pfam" id="PF17768">
    <property type="entry name" value="RecJ_OB"/>
    <property type="match status" value="1"/>
</dbReference>
<evidence type="ECO:0000256" key="1">
    <source>
        <dbReference type="ARBA" id="ARBA00005915"/>
    </source>
</evidence>
<comment type="similarity">
    <text evidence="1">Belongs to the RecJ family.</text>
</comment>
<evidence type="ECO:0000259" key="9">
    <source>
        <dbReference type="Pfam" id="PF17768"/>
    </source>
</evidence>
<evidence type="ECO:0000256" key="2">
    <source>
        <dbReference type="ARBA" id="ARBA00019841"/>
    </source>
</evidence>
<dbReference type="RefSeq" id="WP_091443087.1">
    <property type="nucleotide sequence ID" value="NZ_FMTP01000007.1"/>
</dbReference>
<dbReference type="InterPro" id="IPR003156">
    <property type="entry name" value="DHHA1_dom"/>
</dbReference>